<keyword evidence="2 5" id="KW-0413">Isomerase</keyword>
<dbReference type="InterPro" id="IPR006224">
    <property type="entry name" value="PsdUridine_synth_RluA-like_CS"/>
</dbReference>
<dbReference type="PANTHER" id="PTHR21600:SF44">
    <property type="entry name" value="RIBOSOMAL LARGE SUBUNIT PSEUDOURIDINE SYNTHASE D"/>
    <property type="match status" value="1"/>
</dbReference>
<dbReference type="SMART" id="SM00363">
    <property type="entry name" value="S4"/>
    <property type="match status" value="1"/>
</dbReference>
<keyword evidence="8" id="KW-1185">Reference proteome</keyword>
<dbReference type="InterPro" id="IPR036986">
    <property type="entry name" value="S4_RNA-bd_sf"/>
</dbReference>
<evidence type="ECO:0000256" key="5">
    <source>
        <dbReference type="RuleBase" id="RU362028"/>
    </source>
</evidence>
<dbReference type="PROSITE" id="PS50889">
    <property type="entry name" value="S4"/>
    <property type="match status" value="1"/>
</dbReference>
<feature type="domain" description="RNA-binding S4" evidence="6">
    <location>
        <begin position="42"/>
        <end position="108"/>
    </location>
</feature>
<dbReference type="SUPFAM" id="SSF55120">
    <property type="entry name" value="Pseudouridine synthase"/>
    <property type="match status" value="1"/>
</dbReference>
<dbReference type="InterPro" id="IPR050188">
    <property type="entry name" value="RluA_PseudoU_synthase"/>
</dbReference>
<protein>
    <recommendedName>
        <fullName evidence="5">Pseudouridine synthase</fullName>
        <ecNumber evidence="5">5.4.99.-</ecNumber>
    </recommendedName>
</protein>
<name>A0A2Z3H1A3_9BACT</name>
<dbReference type="CDD" id="cd02869">
    <property type="entry name" value="PseudoU_synth_RluA_like"/>
    <property type="match status" value="1"/>
</dbReference>
<dbReference type="NCBIfam" id="TIGR00005">
    <property type="entry name" value="rluA_subfam"/>
    <property type="match status" value="1"/>
</dbReference>
<dbReference type="InterPro" id="IPR006145">
    <property type="entry name" value="PsdUridine_synth_RsuA/RluA"/>
</dbReference>
<evidence type="ECO:0000313" key="7">
    <source>
        <dbReference type="EMBL" id="AWM39518.1"/>
    </source>
</evidence>
<gene>
    <name evidence="7" type="ORF">C1280_22670</name>
</gene>
<dbReference type="GO" id="GO:0000455">
    <property type="term" value="P:enzyme-directed rRNA pseudouridine synthesis"/>
    <property type="evidence" value="ECO:0007669"/>
    <property type="project" value="TreeGrafter"/>
</dbReference>
<feature type="active site" evidence="3">
    <location>
        <position position="168"/>
    </location>
</feature>
<dbReference type="GO" id="GO:0120159">
    <property type="term" value="F:rRNA pseudouridine synthase activity"/>
    <property type="evidence" value="ECO:0007669"/>
    <property type="project" value="UniProtKB-ARBA"/>
</dbReference>
<dbReference type="Pfam" id="PF00849">
    <property type="entry name" value="PseudoU_synth_2"/>
    <property type="match status" value="1"/>
</dbReference>
<dbReference type="Pfam" id="PF01479">
    <property type="entry name" value="S4"/>
    <property type="match status" value="1"/>
</dbReference>
<keyword evidence="4" id="KW-0694">RNA-binding</keyword>
<evidence type="ECO:0000256" key="3">
    <source>
        <dbReference type="PIRSR" id="PIRSR606225-1"/>
    </source>
</evidence>
<comment type="function">
    <text evidence="5">Responsible for synthesis of pseudouridine from uracil.</text>
</comment>
<dbReference type="PANTHER" id="PTHR21600">
    <property type="entry name" value="MITOCHONDRIAL RNA PSEUDOURIDINE SYNTHASE"/>
    <property type="match status" value="1"/>
</dbReference>
<evidence type="ECO:0000313" key="8">
    <source>
        <dbReference type="Proteomes" id="UP000245802"/>
    </source>
</evidence>
<dbReference type="Gene3D" id="3.10.290.10">
    <property type="entry name" value="RNA-binding S4 domain"/>
    <property type="match status" value="1"/>
</dbReference>
<evidence type="ECO:0000256" key="4">
    <source>
        <dbReference type="PROSITE-ProRule" id="PRU00182"/>
    </source>
</evidence>
<dbReference type="KEGG" id="gog:C1280_22670"/>
<evidence type="ECO:0000256" key="1">
    <source>
        <dbReference type="ARBA" id="ARBA00010876"/>
    </source>
</evidence>
<dbReference type="InterPro" id="IPR006225">
    <property type="entry name" value="PsdUridine_synth_RluC/D"/>
</dbReference>
<dbReference type="InterPro" id="IPR002942">
    <property type="entry name" value="S4_RNA-bd"/>
</dbReference>
<dbReference type="GO" id="GO:0003723">
    <property type="term" value="F:RNA binding"/>
    <property type="evidence" value="ECO:0007669"/>
    <property type="project" value="UniProtKB-KW"/>
</dbReference>
<dbReference type="EC" id="5.4.99.-" evidence="5"/>
<accession>A0A2Z3H1A3</accession>
<dbReference type="InterPro" id="IPR020103">
    <property type="entry name" value="PsdUridine_synth_cat_dom_sf"/>
</dbReference>
<evidence type="ECO:0000256" key="2">
    <source>
        <dbReference type="ARBA" id="ARBA00023235"/>
    </source>
</evidence>
<dbReference type="EMBL" id="CP025958">
    <property type="protein sequence ID" value="AWM39518.1"/>
    <property type="molecule type" value="Genomic_DNA"/>
</dbReference>
<dbReference type="OrthoDB" id="9784108at2"/>
<dbReference type="CDD" id="cd00165">
    <property type="entry name" value="S4"/>
    <property type="match status" value="1"/>
</dbReference>
<dbReference type="Gene3D" id="3.30.2350.10">
    <property type="entry name" value="Pseudouridine synthase"/>
    <property type="match status" value="1"/>
</dbReference>
<organism evidence="7 8">
    <name type="scientific">Gemmata obscuriglobus</name>
    <dbReference type="NCBI Taxonomy" id="114"/>
    <lineage>
        <taxon>Bacteria</taxon>
        <taxon>Pseudomonadati</taxon>
        <taxon>Planctomycetota</taxon>
        <taxon>Planctomycetia</taxon>
        <taxon>Gemmatales</taxon>
        <taxon>Gemmataceae</taxon>
        <taxon>Gemmata</taxon>
    </lineage>
</organism>
<dbReference type="AlphaFoldDB" id="A0A2Z3H1A3"/>
<dbReference type="SUPFAM" id="SSF55174">
    <property type="entry name" value="Alpha-L RNA-binding motif"/>
    <property type="match status" value="1"/>
</dbReference>
<comment type="catalytic activity">
    <reaction evidence="5">
        <text>a uridine in RNA = a pseudouridine in RNA</text>
        <dbReference type="Rhea" id="RHEA:48348"/>
        <dbReference type="Rhea" id="RHEA-COMP:12068"/>
        <dbReference type="Rhea" id="RHEA-COMP:12069"/>
        <dbReference type="ChEBI" id="CHEBI:65314"/>
        <dbReference type="ChEBI" id="CHEBI:65315"/>
    </reaction>
</comment>
<comment type="similarity">
    <text evidence="1 5">Belongs to the pseudouridine synthase RluA family.</text>
</comment>
<reference evidence="7 8" key="1">
    <citation type="submission" date="2018-01" db="EMBL/GenBank/DDBJ databases">
        <title>G. obscuriglobus.</title>
        <authorList>
            <person name="Franke J."/>
            <person name="Blomberg W."/>
            <person name="Selmecki A."/>
        </authorList>
    </citation>
    <scope>NUCLEOTIDE SEQUENCE [LARGE SCALE GENOMIC DNA]</scope>
    <source>
        <strain evidence="7 8">DSM 5831</strain>
    </source>
</reference>
<proteinExistence type="inferred from homology"/>
<sequence>MSEPEELEDDLIAPGAEPAPVTPSVRFREPLDLLVMVKSEGMRLDQYVQLHLGADWSRSVVQRAIESGGVLLNGRPVLKPSYKVRKNDRLHVTMPEPTHEIPVPEDIPLDILYQDEWLALVNKPADMVVHPAKGNWSGTLVNALQWHFREHLSTGAGHLRAGIVHRLDKDTSGVILVAKDDLTHRDLAMQFESRKVFKEYVAIAAGELERDSDYIEGALKMHPYDRLKMIVSTDPDAKHALSYYEVLERFRGFTLVKVQPRTGRTHQIRVHLLHVGCAVLADKIYGGRAQVKLSEIAPGTPPAEDEVLLGRQALHAFRLRFQHPRTGQWIEAEAPLPPDMRRTLDALRQHRAIR</sequence>
<dbReference type="PROSITE" id="PS01129">
    <property type="entry name" value="PSI_RLU"/>
    <property type="match status" value="1"/>
</dbReference>
<dbReference type="Proteomes" id="UP000245802">
    <property type="component" value="Chromosome"/>
</dbReference>
<dbReference type="RefSeq" id="WP_010039752.1">
    <property type="nucleotide sequence ID" value="NZ_CP025958.1"/>
</dbReference>
<evidence type="ECO:0000259" key="6">
    <source>
        <dbReference type="SMART" id="SM00363"/>
    </source>
</evidence>